<evidence type="ECO:0000256" key="3">
    <source>
        <dbReference type="ARBA" id="ARBA00022692"/>
    </source>
</evidence>
<dbReference type="RefSeq" id="WP_048595593.1">
    <property type="nucleotide sequence ID" value="NZ_CVLB01000002.1"/>
</dbReference>
<keyword evidence="3 6" id="KW-0812">Transmembrane</keyword>
<evidence type="ECO:0000256" key="5">
    <source>
        <dbReference type="ARBA" id="ARBA00023136"/>
    </source>
</evidence>
<gene>
    <name evidence="7" type="ORF">BRSU_2360</name>
</gene>
<dbReference type="InterPro" id="IPR023353">
    <property type="entry name" value="LemA-like_dom_sf"/>
</dbReference>
<dbReference type="SUPFAM" id="SSF140478">
    <property type="entry name" value="LemA-like"/>
    <property type="match status" value="1"/>
</dbReference>
<dbReference type="AlphaFoldDB" id="A0A0G4K9N8"/>
<reference evidence="8" key="1">
    <citation type="submission" date="2015-04" db="EMBL/GenBank/DDBJ databases">
        <authorList>
            <person name="Mushtaq Mamoona"/>
        </authorList>
    </citation>
    <scope>NUCLEOTIDE SEQUENCE [LARGE SCALE GENOMIC DNA]</scope>
    <source>
        <strain evidence="8">AN4859/03</strain>
    </source>
</reference>
<keyword evidence="5 6" id="KW-0472">Membrane</keyword>
<evidence type="ECO:0000313" key="8">
    <source>
        <dbReference type="Proteomes" id="UP000043763"/>
    </source>
</evidence>
<feature type="transmembrane region" description="Helical" evidence="6">
    <location>
        <begin position="6"/>
        <end position="24"/>
    </location>
</feature>
<keyword evidence="4 6" id="KW-1133">Transmembrane helix</keyword>
<evidence type="ECO:0000256" key="2">
    <source>
        <dbReference type="ARBA" id="ARBA00008854"/>
    </source>
</evidence>
<accession>A0A0G4K9N8</accession>
<evidence type="ECO:0000256" key="1">
    <source>
        <dbReference type="ARBA" id="ARBA00004167"/>
    </source>
</evidence>
<dbReference type="GO" id="GO:0016020">
    <property type="term" value="C:membrane"/>
    <property type="evidence" value="ECO:0007669"/>
    <property type="project" value="UniProtKB-SubCell"/>
</dbReference>
<proteinExistence type="inferred from homology"/>
<dbReference type="Pfam" id="PF04011">
    <property type="entry name" value="LemA"/>
    <property type="match status" value="1"/>
</dbReference>
<organism evidence="7 8">
    <name type="scientific">Brachyspira suanatina</name>
    <dbReference type="NCBI Taxonomy" id="381802"/>
    <lineage>
        <taxon>Bacteria</taxon>
        <taxon>Pseudomonadati</taxon>
        <taxon>Spirochaetota</taxon>
        <taxon>Spirochaetia</taxon>
        <taxon>Brachyspirales</taxon>
        <taxon>Brachyspiraceae</taxon>
        <taxon>Brachyspira</taxon>
    </lineage>
</organism>
<dbReference type="InterPro" id="IPR007156">
    <property type="entry name" value="MamQ_LemA"/>
</dbReference>
<comment type="similarity">
    <text evidence="2">Belongs to the LemA family.</text>
</comment>
<protein>
    <submittedName>
        <fullName evidence="7">Membrane protein</fullName>
    </submittedName>
</protein>
<dbReference type="OrthoDB" id="307481at2"/>
<dbReference type="Proteomes" id="UP000043763">
    <property type="component" value="Unassembled WGS sequence"/>
</dbReference>
<sequence>MRGSAVAIIFIIVNIIAISIFMIVSTTSIKESILTEEKLSRESLDSILDTYYKKNIASENYYNAVSVIPKIDIYVLHSLSNYIERIKSIEADSTLIEKPLTFQEYQYIQARITENINKINYTARNYPVLRTNLNYIEAINEMRPIIEDEKKYISAYNDHVLEYNRLTTTPPSSIVAGIMGKFPFLKFETGTNIIAQTSHMFQ</sequence>
<name>A0A0G4K9N8_9SPIR</name>
<evidence type="ECO:0000256" key="6">
    <source>
        <dbReference type="SAM" id="Phobius"/>
    </source>
</evidence>
<evidence type="ECO:0000256" key="4">
    <source>
        <dbReference type="ARBA" id="ARBA00022989"/>
    </source>
</evidence>
<dbReference type="EMBL" id="CVLB01000002">
    <property type="protein sequence ID" value="CRF34957.1"/>
    <property type="molecule type" value="Genomic_DNA"/>
</dbReference>
<keyword evidence="8" id="KW-1185">Reference proteome</keyword>
<dbReference type="Gene3D" id="1.20.1440.20">
    <property type="entry name" value="LemA-like domain"/>
    <property type="match status" value="1"/>
</dbReference>
<comment type="subcellular location">
    <subcellularLocation>
        <location evidence="1">Membrane</location>
        <topology evidence="1">Single-pass membrane protein</topology>
    </subcellularLocation>
</comment>
<evidence type="ECO:0000313" key="7">
    <source>
        <dbReference type="EMBL" id="CRF34957.1"/>
    </source>
</evidence>